<evidence type="ECO:0000313" key="2">
    <source>
        <dbReference type="EMBL" id="OGM78651.1"/>
    </source>
</evidence>
<dbReference type="AlphaFoldDB" id="A0A1F8CQW6"/>
<protein>
    <recommendedName>
        <fullName evidence="1">HicB-like antitoxin of toxin-antitoxin system domain-containing protein</fullName>
    </recommendedName>
</protein>
<dbReference type="EMBL" id="MGHV01000025">
    <property type="protein sequence ID" value="OGM78651.1"/>
    <property type="molecule type" value="Genomic_DNA"/>
</dbReference>
<dbReference type="InterPro" id="IPR035069">
    <property type="entry name" value="TTHA1013/TTHA0281-like"/>
</dbReference>
<reference evidence="2 3" key="1">
    <citation type="journal article" date="2016" name="Nat. Commun.">
        <title>Thousands of microbial genomes shed light on interconnected biogeochemical processes in an aquifer system.</title>
        <authorList>
            <person name="Anantharaman K."/>
            <person name="Brown C.T."/>
            <person name="Hug L.A."/>
            <person name="Sharon I."/>
            <person name="Castelle C.J."/>
            <person name="Probst A.J."/>
            <person name="Thomas B.C."/>
            <person name="Singh A."/>
            <person name="Wilkins M.J."/>
            <person name="Karaoz U."/>
            <person name="Brodie E.L."/>
            <person name="Williams K.H."/>
            <person name="Hubbard S.S."/>
            <person name="Banfield J.F."/>
        </authorList>
    </citation>
    <scope>NUCLEOTIDE SEQUENCE [LARGE SCALE GENOMIC DNA]</scope>
</reference>
<dbReference type="PANTHER" id="PTHR34504">
    <property type="entry name" value="ANTITOXIN HICB"/>
    <property type="match status" value="1"/>
</dbReference>
<gene>
    <name evidence="2" type="ORF">A2197_00370</name>
</gene>
<dbReference type="PANTHER" id="PTHR34504:SF2">
    <property type="entry name" value="UPF0150 PROTEIN SSL0259"/>
    <property type="match status" value="1"/>
</dbReference>
<evidence type="ECO:0000313" key="3">
    <source>
        <dbReference type="Proteomes" id="UP000178430"/>
    </source>
</evidence>
<accession>A0A1F8CQW6</accession>
<name>A0A1F8CQW6_9BACT</name>
<dbReference type="InterPro" id="IPR051404">
    <property type="entry name" value="TA_system_antitoxin"/>
</dbReference>
<comment type="caution">
    <text evidence="2">The sequence shown here is derived from an EMBL/GenBank/DDBJ whole genome shotgun (WGS) entry which is preliminary data.</text>
</comment>
<proteinExistence type="predicted"/>
<dbReference type="Proteomes" id="UP000178430">
    <property type="component" value="Unassembled WGS sequence"/>
</dbReference>
<dbReference type="InterPro" id="IPR031807">
    <property type="entry name" value="HicB-like"/>
</dbReference>
<organism evidence="2 3">
    <name type="scientific">Candidatus Woesebacteria bacterium RIFOXYA1_FULL_48_16</name>
    <dbReference type="NCBI Taxonomy" id="1802535"/>
    <lineage>
        <taxon>Bacteria</taxon>
        <taxon>Candidatus Woeseibacteriota</taxon>
    </lineage>
</organism>
<dbReference type="Pfam" id="PF15919">
    <property type="entry name" value="HicB_lk_antitox"/>
    <property type="match status" value="1"/>
</dbReference>
<feature type="domain" description="HicB-like antitoxin of toxin-antitoxin system" evidence="1">
    <location>
        <begin position="13"/>
        <end position="67"/>
    </location>
</feature>
<dbReference type="SUPFAM" id="SSF143100">
    <property type="entry name" value="TTHA1013/TTHA0281-like"/>
    <property type="match status" value="1"/>
</dbReference>
<evidence type="ECO:0000259" key="1">
    <source>
        <dbReference type="Pfam" id="PF15919"/>
    </source>
</evidence>
<dbReference type="Gene3D" id="3.30.160.250">
    <property type="match status" value="1"/>
</dbReference>
<sequence length="77" mass="8431">MKKVVKTRDYKFVAIIKPAEEDGYYAYCPLLPGCAAQGETYAEAVANIEDAIKGMVEAMVEHGDPLPVKLPRAARFA</sequence>